<dbReference type="RefSeq" id="WP_353544044.1">
    <property type="nucleotide sequence ID" value="NZ_BAABRN010000085.1"/>
</dbReference>
<reference evidence="2 3" key="1">
    <citation type="submission" date="2024-02" db="EMBL/GenBank/DDBJ databases">
        <title>Deinococcus xinjiangensis NBRC 107630.</title>
        <authorList>
            <person name="Ichikawa N."/>
            <person name="Katano-Makiyama Y."/>
            <person name="Hidaka K."/>
        </authorList>
    </citation>
    <scope>NUCLEOTIDE SEQUENCE [LARGE SCALE GENOMIC DNA]</scope>
    <source>
        <strain evidence="2 3">NBRC 107630</strain>
    </source>
</reference>
<proteinExistence type="predicted"/>
<evidence type="ECO:0000313" key="2">
    <source>
        <dbReference type="EMBL" id="GAA5504072.1"/>
    </source>
</evidence>
<keyword evidence="1" id="KW-1133">Transmembrane helix</keyword>
<keyword evidence="1" id="KW-0472">Membrane</keyword>
<organism evidence="2 3">
    <name type="scientific">Deinococcus xinjiangensis</name>
    <dbReference type="NCBI Taxonomy" id="457454"/>
    <lineage>
        <taxon>Bacteria</taxon>
        <taxon>Thermotogati</taxon>
        <taxon>Deinococcota</taxon>
        <taxon>Deinococci</taxon>
        <taxon>Deinococcales</taxon>
        <taxon>Deinococcaceae</taxon>
        <taxon>Deinococcus</taxon>
    </lineage>
</organism>
<accession>A0ABP9VFT7</accession>
<feature type="transmembrane region" description="Helical" evidence="1">
    <location>
        <begin position="45"/>
        <end position="67"/>
    </location>
</feature>
<protein>
    <recommendedName>
        <fullName evidence="4">Lipopolysaccharide assembly protein A domain-containing protein</fullName>
    </recommendedName>
</protein>
<evidence type="ECO:0008006" key="4">
    <source>
        <dbReference type="Google" id="ProtNLM"/>
    </source>
</evidence>
<dbReference type="Proteomes" id="UP001458946">
    <property type="component" value="Unassembled WGS sequence"/>
</dbReference>
<keyword evidence="1" id="KW-0812">Transmembrane</keyword>
<sequence>MPFVQVLLLLGLLAYLLLVTLENPELIHLPLPFGRGELLLSAGAAMSLFLALGGLYTALLLLPMLLGNWQHRQREKRENRVLEDRLAATLQARLAALPTERASTEQVGLERVGE</sequence>
<dbReference type="EMBL" id="BAABRN010000085">
    <property type="protein sequence ID" value="GAA5504072.1"/>
    <property type="molecule type" value="Genomic_DNA"/>
</dbReference>
<evidence type="ECO:0000313" key="3">
    <source>
        <dbReference type="Proteomes" id="UP001458946"/>
    </source>
</evidence>
<comment type="caution">
    <text evidence="2">The sequence shown here is derived from an EMBL/GenBank/DDBJ whole genome shotgun (WGS) entry which is preliminary data.</text>
</comment>
<gene>
    <name evidence="2" type="ORF">Dxin01_03840</name>
</gene>
<name>A0ABP9VFT7_9DEIO</name>
<evidence type="ECO:0000256" key="1">
    <source>
        <dbReference type="SAM" id="Phobius"/>
    </source>
</evidence>
<keyword evidence="3" id="KW-1185">Reference proteome</keyword>